<organism evidence="1">
    <name type="scientific">marine sediment metagenome</name>
    <dbReference type="NCBI Taxonomy" id="412755"/>
    <lineage>
        <taxon>unclassified sequences</taxon>
        <taxon>metagenomes</taxon>
        <taxon>ecological metagenomes</taxon>
    </lineage>
</organism>
<comment type="caution">
    <text evidence="1">The sequence shown here is derived from an EMBL/GenBank/DDBJ whole genome shotgun (WGS) entry which is preliminary data.</text>
</comment>
<evidence type="ECO:0000313" key="1">
    <source>
        <dbReference type="EMBL" id="KKM23385.1"/>
    </source>
</evidence>
<gene>
    <name evidence="1" type="ORF">LCGC14_1615730</name>
</gene>
<sequence length="91" mass="10750">MYCAVCMKTIFYPLAKLLTGTNMCLKCHIHIKKRAGRWGLRYLFRLLRSKYHCFRLLHKWYVTGGFVDDLNKPVTQLRCHYCFGSKLKGGM</sequence>
<protein>
    <submittedName>
        <fullName evidence="1">Uncharacterized protein</fullName>
    </submittedName>
</protein>
<dbReference type="EMBL" id="LAZR01013135">
    <property type="protein sequence ID" value="KKM23385.1"/>
    <property type="molecule type" value="Genomic_DNA"/>
</dbReference>
<accession>A0A0F9L6Y4</accession>
<reference evidence="1" key="1">
    <citation type="journal article" date="2015" name="Nature">
        <title>Complex archaea that bridge the gap between prokaryotes and eukaryotes.</title>
        <authorList>
            <person name="Spang A."/>
            <person name="Saw J.H."/>
            <person name="Jorgensen S.L."/>
            <person name="Zaremba-Niedzwiedzka K."/>
            <person name="Martijn J."/>
            <person name="Lind A.E."/>
            <person name="van Eijk R."/>
            <person name="Schleper C."/>
            <person name="Guy L."/>
            <person name="Ettema T.J."/>
        </authorList>
    </citation>
    <scope>NUCLEOTIDE SEQUENCE</scope>
</reference>
<dbReference type="AlphaFoldDB" id="A0A0F9L6Y4"/>
<proteinExistence type="predicted"/>
<name>A0A0F9L6Y4_9ZZZZ</name>